<evidence type="ECO:0000256" key="4">
    <source>
        <dbReference type="ARBA" id="ARBA00022500"/>
    </source>
</evidence>
<comment type="caution">
    <text evidence="15">The sequence shown here is derived from an EMBL/GenBank/DDBJ whole genome shotgun (WGS) entry which is preliminary data.</text>
</comment>
<dbReference type="GO" id="GO:0007165">
    <property type="term" value="P:signal transduction"/>
    <property type="evidence" value="ECO:0007669"/>
    <property type="project" value="UniProtKB-KW"/>
</dbReference>
<dbReference type="InterPro" id="IPR035965">
    <property type="entry name" value="PAS-like_dom_sf"/>
</dbReference>
<evidence type="ECO:0000256" key="8">
    <source>
        <dbReference type="ARBA" id="ARBA00023136"/>
    </source>
</evidence>
<keyword evidence="4" id="KW-0145">Chemotaxis</keyword>
<dbReference type="SUPFAM" id="SSF55785">
    <property type="entry name" value="PYP-like sensor domain (PAS domain)"/>
    <property type="match status" value="1"/>
</dbReference>
<dbReference type="Gene3D" id="1.10.287.950">
    <property type="entry name" value="Methyl-accepting chemotaxis protein"/>
    <property type="match status" value="1"/>
</dbReference>
<evidence type="ECO:0000256" key="12">
    <source>
        <dbReference type="SAM" id="Phobius"/>
    </source>
</evidence>
<evidence type="ECO:0000256" key="3">
    <source>
        <dbReference type="ARBA" id="ARBA00022481"/>
    </source>
</evidence>
<evidence type="ECO:0000313" key="15">
    <source>
        <dbReference type="EMBL" id="KIP96719.1"/>
    </source>
</evidence>
<proteinExistence type="inferred from homology"/>
<dbReference type="RefSeq" id="WP_042555773.1">
    <property type="nucleotide sequence ID" value="NZ_JXQW01000062.1"/>
</dbReference>
<dbReference type="PROSITE" id="PS50111">
    <property type="entry name" value="CHEMOTAXIS_TRANSDUC_2"/>
    <property type="match status" value="1"/>
</dbReference>
<evidence type="ECO:0000256" key="9">
    <source>
        <dbReference type="ARBA" id="ARBA00023224"/>
    </source>
</evidence>
<feature type="transmembrane region" description="Helical" evidence="12">
    <location>
        <begin position="172"/>
        <end position="192"/>
    </location>
</feature>
<dbReference type="Proteomes" id="UP000032068">
    <property type="component" value="Unassembled WGS sequence"/>
</dbReference>
<protein>
    <submittedName>
        <fullName evidence="15">Chemotaxis protein</fullName>
    </submittedName>
</protein>
<evidence type="ECO:0000256" key="5">
    <source>
        <dbReference type="ARBA" id="ARBA00022519"/>
    </source>
</evidence>
<dbReference type="Pfam" id="PF08447">
    <property type="entry name" value="PAS_3"/>
    <property type="match status" value="1"/>
</dbReference>
<gene>
    <name evidence="15" type="ORF">RU08_20965</name>
</gene>
<dbReference type="SMART" id="SM00091">
    <property type="entry name" value="PAS"/>
    <property type="match status" value="1"/>
</dbReference>
<dbReference type="PANTHER" id="PTHR32089">
    <property type="entry name" value="METHYL-ACCEPTING CHEMOTAXIS PROTEIN MCPB"/>
    <property type="match status" value="1"/>
</dbReference>
<dbReference type="GO" id="GO:0004888">
    <property type="term" value="F:transmembrane signaling receptor activity"/>
    <property type="evidence" value="ECO:0007669"/>
    <property type="project" value="InterPro"/>
</dbReference>
<evidence type="ECO:0000259" key="14">
    <source>
        <dbReference type="PROSITE" id="PS50112"/>
    </source>
</evidence>
<evidence type="ECO:0000259" key="13">
    <source>
        <dbReference type="PROSITE" id="PS50111"/>
    </source>
</evidence>
<dbReference type="GO" id="GO:0005886">
    <property type="term" value="C:plasma membrane"/>
    <property type="evidence" value="ECO:0007669"/>
    <property type="project" value="UniProtKB-SubCell"/>
</dbReference>
<evidence type="ECO:0000256" key="6">
    <source>
        <dbReference type="ARBA" id="ARBA00022692"/>
    </source>
</evidence>
<keyword evidence="9 11" id="KW-0807">Transducer</keyword>
<name>A0A0D0KF80_9PSED</name>
<feature type="domain" description="PAS" evidence="14">
    <location>
        <begin position="21"/>
        <end position="60"/>
    </location>
</feature>
<dbReference type="SUPFAM" id="SSF58104">
    <property type="entry name" value="Methyl-accepting chemotaxis protein (MCP) signaling domain"/>
    <property type="match status" value="1"/>
</dbReference>
<organism evidence="15 16">
    <name type="scientific">Pseudomonas fulva</name>
    <dbReference type="NCBI Taxonomy" id="47880"/>
    <lineage>
        <taxon>Bacteria</taxon>
        <taxon>Pseudomonadati</taxon>
        <taxon>Pseudomonadota</taxon>
        <taxon>Gammaproteobacteria</taxon>
        <taxon>Pseudomonadales</taxon>
        <taxon>Pseudomonadaceae</taxon>
        <taxon>Pseudomonas</taxon>
    </lineage>
</organism>
<dbReference type="PANTHER" id="PTHR32089:SF74">
    <property type="entry name" value="METHYL-ACCEPTING CHEMOTAXIS PROTEIN AER"/>
    <property type="match status" value="1"/>
</dbReference>
<accession>A0A0D0KF80</accession>
<dbReference type="SMART" id="SM00283">
    <property type="entry name" value="MA"/>
    <property type="match status" value="1"/>
</dbReference>
<comment type="subcellular location">
    <subcellularLocation>
        <location evidence="1">Cell inner membrane</location>
        <topology evidence="1">Multi-pass membrane protein</topology>
    </subcellularLocation>
</comment>
<keyword evidence="7 12" id="KW-1133">Transmembrane helix</keyword>
<reference evidence="15 16" key="1">
    <citation type="submission" date="2014-12" db="EMBL/GenBank/DDBJ databases">
        <title>16Stimator: statistical estimation of ribosomal gene copy numbers from draft genome assemblies.</title>
        <authorList>
            <person name="Perisin M.A."/>
            <person name="Vetter M."/>
            <person name="Gilbert J.A."/>
            <person name="Bergelson J."/>
        </authorList>
    </citation>
    <scope>NUCLEOTIDE SEQUENCE [LARGE SCALE GENOMIC DNA]</scope>
    <source>
        <strain evidence="15 16">MEJ086</strain>
    </source>
</reference>
<dbReference type="NCBIfam" id="TIGR00229">
    <property type="entry name" value="sensory_box"/>
    <property type="match status" value="1"/>
</dbReference>
<dbReference type="EMBL" id="JXQW01000062">
    <property type="protein sequence ID" value="KIP96719.1"/>
    <property type="molecule type" value="Genomic_DNA"/>
</dbReference>
<evidence type="ECO:0000256" key="10">
    <source>
        <dbReference type="ARBA" id="ARBA00029447"/>
    </source>
</evidence>
<keyword evidence="2" id="KW-1003">Cell membrane</keyword>
<dbReference type="Pfam" id="PF00015">
    <property type="entry name" value="MCPsignal"/>
    <property type="match status" value="1"/>
</dbReference>
<evidence type="ECO:0000313" key="16">
    <source>
        <dbReference type="Proteomes" id="UP000032068"/>
    </source>
</evidence>
<keyword evidence="6 12" id="KW-0812">Transmembrane</keyword>
<dbReference type="CDD" id="cd11386">
    <property type="entry name" value="MCP_signal"/>
    <property type="match status" value="1"/>
</dbReference>
<keyword evidence="5" id="KW-0997">Cell inner membrane</keyword>
<dbReference type="FunFam" id="3.30.450.20:FF:000046">
    <property type="entry name" value="Aerotaxis sensor receptor"/>
    <property type="match status" value="1"/>
</dbReference>
<dbReference type="InterPro" id="IPR004090">
    <property type="entry name" value="Chemotax_Me-accpt_rcpt"/>
</dbReference>
<dbReference type="InterPro" id="IPR000014">
    <property type="entry name" value="PAS"/>
</dbReference>
<evidence type="ECO:0000256" key="11">
    <source>
        <dbReference type="PROSITE-ProRule" id="PRU00284"/>
    </source>
</evidence>
<evidence type="ECO:0000256" key="1">
    <source>
        <dbReference type="ARBA" id="ARBA00004429"/>
    </source>
</evidence>
<evidence type="ECO:0000256" key="7">
    <source>
        <dbReference type="ARBA" id="ARBA00022989"/>
    </source>
</evidence>
<dbReference type="CDD" id="cd00130">
    <property type="entry name" value="PAS"/>
    <property type="match status" value="1"/>
</dbReference>
<dbReference type="PROSITE" id="PS50112">
    <property type="entry name" value="PAS"/>
    <property type="match status" value="1"/>
</dbReference>
<dbReference type="FunFam" id="1.10.287.950:FF:000001">
    <property type="entry name" value="Methyl-accepting chemotaxis sensory transducer"/>
    <property type="match status" value="1"/>
</dbReference>
<dbReference type="OrthoDB" id="5675566at2"/>
<dbReference type="InterPro" id="IPR013655">
    <property type="entry name" value="PAS_fold_3"/>
</dbReference>
<keyword evidence="8 12" id="KW-0472">Membrane</keyword>
<evidence type="ECO:0000256" key="2">
    <source>
        <dbReference type="ARBA" id="ARBA00022475"/>
    </source>
</evidence>
<keyword evidence="3" id="KW-0488">Methylation</keyword>
<dbReference type="InterPro" id="IPR004089">
    <property type="entry name" value="MCPsignal_dom"/>
</dbReference>
<sequence>MRQNLPVTQRERTFPAHERLISTTDLNSKITYCNDAFVAISGFTREELIGQPHNLVRHPDMPPAVFGHMWDTIKQGKPWMGIVKNRSKNGDYYWVSAYVTPIYQNGQVSGYESVRSLPSEDQKRRAEALYARLRAGKPPVPKIEYLTYDLIRSWPLILATLVILAAQSVLAGFWLAALIVVVMAALGSYQLYSKRSLIRRTLADHPKAFTSSLVALTYSESRGAQALLDMAMISEEARLQTALTRLEDAGVNVKKQAAQAAGFSRAGAEMLDLQRSETDQSATAINQMAATIQEVTQNVQSTSHAAEEADRLAKEGRQLAGGSLESMQHMAKAVADIGQAVNDLANSTQSIGSVADVITSIAEQTNLLALNAAIEAARAGEQGRGFAVVADEVRSLASRTRESTQQIHQIIASLRAGAERAVVTAGRGEEISRESVQSVEAVRLALDGISESVSRITGMSQQIAAASEEQGQVAEDISRQITRIAQLSEQGAEQAHQGAAIGRELETMADYLHSLAERFNR</sequence>
<dbReference type="Gene3D" id="3.30.450.20">
    <property type="entry name" value="PAS domain"/>
    <property type="match status" value="1"/>
</dbReference>
<comment type="similarity">
    <text evidence="10">Belongs to the methyl-accepting chemotaxis (MCP) protein family.</text>
</comment>
<dbReference type="AlphaFoldDB" id="A0A0D0KF80"/>
<dbReference type="GO" id="GO:0052131">
    <property type="term" value="P:positive aerotaxis"/>
    <property type="evidence" value="ECO:0007669"/>
    <property type="project" value="UniProtKB-ARBA"/>
</dbReference>
<dbReference type="PRINTS" id="PR00260">
    <property type="entry name" value="CHEMTRNSDUCR"/>
</dbReference>
<feature type="domain" description="Methyl-accepting transducer" evidence="13">
    <location>
        <begin position="249"/>
        <end position="485"/>
    </location>
</feature>